<dbReference type="AlphaFoldDB" id="A0A183M4V8"/>
<proteinExistence type="predicted"/>
<reference evidence="1 2" key="1">
    <citation type="submission" date="2018-11" db="EMBL/GenBank/DDBJ databases">
        <authorList>
            <consortium name="Pathogen Informatics"/>
        </authorList>
    </citation>
    <scope>NUCLEOTIDE SEQUENCE [LARGE SCALE GENOMIC DNA]</scope>
    <source>
        <strain evidence="1 2">Zambia</strain>
    </source>
</reference>
<evidence type="ECO:0000313" key="1">
    <source>
        <dbReference type="EMBL" id="VDO93510.1"/>
    </source>
</evidence>
<dbReference type="EMBL" id="UZAI01006053">
    <property type="protein sequence ID" value="VDO93510.1"/>
    <property type="molecule type" value="Genomic_DNA"/>
</dbReference>
<evidence type="ECO:0000313" key="2">
    <source>
        <dbReference type="Proteomes" id="UP000277204"/>
    </source>
</evidence>
<protein>
    <submittedName>
        <fullName evidence="1">Uncharacterized protein</fullName>
    </submittedName>
</protein>
<dbReference type="Proteomes" id="UP000277204">
    <property type="component" value="Unassembled WGS sequence"/>
</dbReference>
<accession>A0A183M4V8</accession>
<sequence length="77" mass="8702">MQRTARVQLDDLEFADDLATLSHTQQQIQKMTSLSAVYAAVSLNIHNEKSKILRYNTTCTNRITIDGETLKDVKTCT</sequence>
<organism evidence="1 2">
    <name type="scientific">Schistosoma margrebowiei</name>
    <dbReference type="NCBI Taxonomy" id="48269"/>
    <lineage>
        <taxon>Eukaryota</taxon>
        <taxon>Metazoa</taxon>
        <taxon>Spiralia</taxon>
        <taxon>Lophotrochozoa</taxon>
        <taxon>Platyhelminthes</taxon>
        <taxon>Trematoda</taxon>
        <taxon>Digenea</taxon>
        <taxon>Strigeidida</taxon>
        <taxon>Schistosomatoidea</taxon>
        <taxon>Schistosomatidae</taxon>
        <taxon>Schistosoma</taxon>
    </lineage>
</organism>
<gene>
    <name evidence="1" type="ORF">SMRZ_LOCUS11083</name>
</gene>
<keyword evidence="2" id="KW-1185">Reference proteome</keyword>
<name>A0A183M4V8_9TREM</name>